<evidence type="ECO:0000256" key="1">
    <source>
        <dbReference type="ARBA" id="ARBA00022723"/>
    </source>
</evidence>
<protein>
    <recommendedName>
        <fullName evidence="6">Zinc finger PHD-type domain-containing protein</fullName>
    </recommendedName>
</protein>
<keyword evidence="8" id="KW-1185">Reference proteome</keyword>
<dbReference type="OMA" id="EIYWGLR"/>
<gene>
    <name evidence="7" type="ORF">A4U43_C06F15570</name>
</gene>
<evidence type="ECO:0000256" key="2">
    <source>
        <dbReference type="ARBA" id="ARBA00022771"/>
    </source>
</evidence>
<dbReference type="Proteomes" id="UP000243459">
    <property type="component" value="Chromosome 6"/>
</dbReference>
<dbReference type="InterPro" id="IPR011011">
    <property type="entry name" value="Znf_FYVE_PHD"/>
</dbReference>
<evidence type="ECO:0000313" key="8">
    <source>
        <dbReference type="Proteomes" id="UP000243459"/>
    </source>
</evidence>
<evidence type="ECO:0000259" key="6">
    <source>
        <dbReference type="SMART" id="SM00249"/>
    </source>
</evidence>
<organism evidence="7 8">
    <name type="scientific">Asparagus officinalis</name>
    <name type="common">Garden asparagus</name>
    <dbReference type="NCBI Taxonomy" id="4686"/>
    <lineage>
        <taxon>Eukaryota</taxon>
        <taxon>Viridiplantae</taxon>
        <taxon>Streptophyta</taxon>
        <taxon>Embryophyta</taxon>
        <taxon>Tracheophyta</taxon>
        <taxon>Spermatophyta</taxon>
        <taxon>Magnoliopsida</taxon>
        <taxon>Liliopsida</taxon>
        <taxon>Asparagales</taxon>
        <taxon>Asparagaceae</taxon>
        <taxon>Asparagoideae</taxon>
        <taxon>Asparagus</taxon>
    </lineage>
</organism>
<dbReference type="InterPro" id="IPR059080">
    <property type="entry name" value="WHD_PTC1"/>
</dbReference>
<dbReference type="Pfam" id="PF25565">
    <property type="entry name" value="Ubiquitin_At1g33420"/>
    <property type="match status" value="1"/>
</dbReference>
<evidence type="ECO:0000256" key="5">
    <source>
        <dbReference type="ARBA" id="ARBA00023163"/>
    </source>
</evidence>
<dbReference type="PANTHER" id="PTHR46201:SF1">
    <property type="entry name" value="PHD FINGER PROTEIN MALE STERILITY 1"/>
    <property type="match status" value="1"/>
</dbReference>
<dbReference type="CDD" id="cd15556">
    <property type="entry name" value="PHD_MMD1_like"/>
    <property type="match status" value="1"/>
</dbReference>
<evidence type="ECO:0000313" key="7">
    <source>
        <dbReference type="EMBL" id="ONK67088.1"/>
    </source>
</evidence>
<accession>A0A5P1EM51</accession>
<dbReference type="EMBL" id="CM007386">
    <property type="protein sequence ID" value="ONK67088.1"/>
    <property type="molecule type" value="Genomic_DNA"/>
</dbReference>
<sequence>MEKVQSCSRKRKRGEKVFRFESFCAPRQPILFSGSFRDNVKALLDFGHQEDGVHEGMQFWSFRLELHQYPSTFVRMFIAEEAVGLSQNRQCLFCRFAGWGHHMISNKRFHFVLPFKKTKSDVESLSIELGRNRPGISSMGSKLMGSQGKHLMHGIMHSNGYGHLITVNGIEGGSDFISGHQIMDLWDRICTALHVRKVSITDSAKKGSMELRLIHGLVYGQPWFSRWDYKLSHGSYGVTPQMYQTSLEALRTLPLSILLPNFASIIAKYQTLSGLKLQTIADLTCFITELNRRLPPNTPSTFDCREIISEPTCRWSMKRVEMAAQVIVGALKKSKCRWVTRQEVRDAARAYIGDTGLLDYVLKSLGNHIVGNYVVRRMVNPITKILEYCLQDVSTVFPSLDHFGSLRFHVTRSQLKKDMMYLYNNIFGAHSTLAADGVFRAILIAARVILDAKHLVKDYKVTGGSLQDTQMKNNDQCLKVMCTIRIMNNQEKKELPPYEMFTFQLNATIGDLKRETEKKFRVIYLGLKSFTAESVAGLNAEDTDFIVGVLVELGNKVIVEGRVVNNADEIYEGGKDVDCHCGGKEEDGEVMVCCDICGIWQHARCAGIEDEEEDVPRVFLCNLCENNISALPPIQY</sequence>
<evidence type="ECO:0000256" key="3">
    <source>
        <dbReference type="ARBA" id="ARBA00022833"/>
    </source>
</evidence>
<name>A0A5P1EM51_ASPOF</name>
<dbReference type="Gene3D" id="3.30.40.10">
    <property type="entry name" value="Zinc/RING finger domain, C3HC4 (zinc finger)"/>
    <property type="match status" value="1"/>
</dbReference>
<dbReference type="AlphaFoldDB" id="A0A5P1EM51"/>
<dbReference type="InterPro" id="IPR019786">
    <property type="entry name" value="Zinc_finger_PHD-type_CS"/>
</dbReference>
<dbReference type="OrthoDB" id="436852at2759"/>
<keyword evidence="4" id="KW-0805">Transcription regulation</keyword>
<dbReference type="InterPro" id="IPR001965">
    <property type="entry name" value="Znf_PHD"/>
</dbReference>
<dbReference type="PROSITE" id="PS01359">
    <property type="entry name" value="ZF_PHD_1"/>
    <property type="match status" value="1"/>
</dbReference>
<dbReference type="InterPro" id="IPR058054">
    <property type="entry name" value="Znf_MS1-like"/>
</dbReference>
<reference evidence="8" key="1">
    <citation type="journal article" date="2017" name="Nat. Commun.">
        <title>The asparagus genome sheds light on the origin and evolution of a young Y chromosome.</title>
        <authorList>
            <person name="Harkess A."/>
            <person name="Zhou J."/>
            <person name="Xu C."/>
            <person name="Bowers J.E."/>
            <person name="Van der Hulst R."/>
            <person name="Ayyampalayam S."/>
            <person name="Mercati F."/>
            <person name="Riccardi P."/>
            <person name="McKain M.R."/>
            <person name="Kakrana A."/>
            <person name="Tang H."/>
            <person name="Ray J."/>
            <person name="Groenendijk J."/>
            <person name="Arikit S."/>
            <person name="Mathioni S.M."/>
            <person name="Nakano M."/>
            <person name="Shan H."/>
            <person name="Telgmann-Rauber A."/>
            <person name="Kanno A."/>
            <person name="Yue Z."/>
            <person name="Chen H."/>
            <person name="Li W."/>
            <person name="Chen Y."/>
            <person name="Xu X."/>
            <person name="Zhang Y."/>
            <person name="Luo S."/>
            <person name="Chen H."/>
            <person name="Gao J."/>
            <person name="Mao Z."/>
            <person name="Pires J.C."/>
            <person name="Luo M."/>
            <person name="Kudrna D."/>
            <person name="Wing R.A."/>
            <person name="Meyers B.C."/>
            <person name="Yi K."/>
            <person name="Kong H."/>
            <person name="Lavrijsen P."/>
            <person name="Sunseri F."/>
            <person name="Falavigna A."/>
            <person name="Ye Y."/>
            <person name="Leebens-Mack J.H."/>
            <person name="Chen G."/>
        </authorList>
    </citation>
    <scope>NUCLEOTIDE SEQUENCE [LARGE SCALE GENOMIC DNA]</scope>
    <source>
        <strain evidence="8">cv. DH0086</strain>
    </source>
</reference>
<keyword evidence="2" id="KW-0863">Zinc-finger</keyword>
<dbReference type="GO" id="GO:0043068">
    <property type="term" value="P:positive regulation of programmed cell death"/>
    <property type="evidence" value="ECO:0007669"/>
    <property type="project" value="EnsemblPlants"/>
</dbReference>
<dbReference type="Pfam" id="PF25874">
    <property type="entry name" value="WHD_plant_repro"/>
    <property type="match status" value="1"/>
</dbReference>
<evidence type="ECO:0000256" key="4">
    <source>
        <dbReference type="ARBA" id="ARBA00023015"/>
    </source>
</evidence>
<dbReference type="PANTHER" id="PTHR46201">
    <property type="entry name" value="PHD FINGER PROTEIN MALE MEIOCYTE DEATH 1-RELATED"/>
    <property type="match status" value="1"/>
</dbReference>
<dbReference type="Gramene" id="ONK67088">
    <property type="protein sequence ID" value="ONK67088"/>
    <property type="gene ID" value="A4U43_C06F15570"/>
</dbReference>
<dbReference type="Pfam" id="PF00628">
    <property type="entry name" value="PHD"/>
    <property type="match status" value="1"/>
</dbReference>
<dbReference type="GO" id="GO:0008270">
    <property type="term" value="F:zinc ion binding"/>
    <property type="evidence" value="ECO:0007669"/>
    <property type="project" value="UniProtKB-KW"/>
</dbReference>
<dbReference type="InterPro" id="IPR019787">
    <property type="entry name" value="Znf_PHD-finger"/>
</dbReference>
<dbReference type="SUPFAM" id="SSF57903">
    <property type="entry name" value="FYVE/PHD zinc finger"/>
    <property type="match status" value="1"/>
</dbReference>
<dbReference type="InterPro" id="IPR013083">
    <property type="entry name" value="Znf_RING/FYVE/PHD"/>
</dbReference>
<dbReference type="GO" id="GO:0009555">
    <property type="term" value="P:pollen development"/>
    <property type="evidence" value="ECO:0007669"/>
    <property type="project" value="EnsemblPlants"/>
</dbReference>
<keyword evidence="5" id="KW-0804">Transcription</keyword>
<dbReference type="InterPro" id="IPR057765">
    <property type="entry name" value="MS1-like_ubiquitin"/>
</dbReference>
<feature type="domain" description="Zinc finger PHD-type" evidence="6">
    <location>
        <begin position="578"/>
        <end position="625"/>
    </location>
</feature>
<proteinExistence type="predicted"/>
<dbReference type="SMART" id="SM00249">
    <property type="entry name" value="PHD"/>
    <property type="match status" value="1"/>
</dbReference>
<keyword evidence="1" id="KW-0479">Metal-binding</keyword>
<keyword evidence="3" id="KW-0862">Zinc</keyword>